<dbReference type="GeneID" id="113469989"/>
<organism evidence="1 2">
    <name type="scientific">Diaphorina citri</name>
    <name type="common">Asian citrus psyllid</name>
    <dbReference type="NCBI Taxonomy" id="121845"/>
    <lineage>
        <taxon>Eukaryota</taxon>
        <taxon>Metazoa</taxon>
        <taxon>Ecdysozoa</taxon>
        <taxon>Arthropoda</taxon>
        <taxon>Hexapoda</taxon>
        <taxon>Insecta</taxon>
        <taxon>Pterygota</taxon>
        <taxon>Neoptera</taxon>
        <taxon>Paraneoptera</taxon>
        <taxon>Hemiptera</taxon>
        <taxon>Sternorrhyncha</taxon>
        <taxon>Psylloidea</taxon>
        <taxon>Psyllidae</taxon>
        <taxon>Diaphorininae</taxon>
        <taxon>Diaphorina</taxon>
    </lineage>
</organism>
<evidence type="ECO:0000313" key="2">
    <source>
        <dbReference type="RefSeq" id="XP_026683902.1"/>
    </source>
</evidence>
<reference evidence="2" key="1">
    <citation type="submission" date="2025-08" db="UniProtKB">
        <authorList>
            <consortium name="RefSeq"/>
        </authorList>
    </citation>
    <scope>IDENTIFICATION</scope>
</reference>
<name>A0A3Q0J5Z6_DIACI</name>
<accession>A0A3Q0J5Z6</accession>
<dbReference type="RefSeq" id="XP_026683902.1">
    <property type="nucleotide sequence ID" value="XM_026828101.1"/>
</dbReference>
<dbReference type="PaxDb" id="121845-A0A3Q0J5Z6"/>
<gene>
    <name evidence="2" type="primary">LOC113469989</name>
</gene>
<dbReference type="AlphaFoldDB" id="A0A3Q0J5Z6"/>
<protein>
    <submittedName>
        <fullName evidence="2">Uncharacterized protein LOC113469989</fullName>
    </submittedName>
</protein>
<dbReference type="Proteomes" id="UP000079169">
    <property type="component" value="Unplaced"/>
</dbReference>
<sequence>MKKVENLNSNIKIFAAQAELVDQYNYQNLVRVFGIPANFHEFPSKEGENLTELLIVQKIGNVLNKKLSHKRLKDAYQDWDANYLRPPIVAAFKKYQHKLKWIKDYMNFILIKPRTWERLPVYTKLKLRPRVQYLPYAIFNNLSIKYDRFIVRDDLPPRMNDLILRIKRKMEEKGMRSTSIVWHNNSRVFFRRHYGGHVRRVHYFDNLDRLFDESKENAREVKDEEDELPEYLRKKTTSFGKRWHMMKAKRKFFLRHPKKKTTKYLFWAIVKTTTKGSTLPFTKFAKKVAAKMFKQW</sequence>
<dbReference type="KEGG" id="dci:113469989"/>
<keyword evidence="1" id="KW-1185">Reference proteome</keyword>
<evidence type="ECO:0000313" key="1">
    <source>
        <dbReference type="Proteomes" id="UP000079169"/>
    </source>
</evidence>
<proteinExistence type="predicted"/>